<name>A0A069S1D4_PHOVU</name>
<dbReference type="AlphaFoldDB" id="A0A069S1D4"/>
<organism evidence="1 2">
    <name type="scientific">Phocaeicola vulgatus str. 3975 RP4</name>
    <dbReference type="NCBI Taxonomy" id="1339352"/>
    <lineage>
        <taxon>Bacteria</taxon>
        <taxon>Pseudomonadati</taxon>
        <taxon>Bacteroidota</taxon>
        <taxon>Bacteroidia</taxon>
        <taxon>Bacteroidales</taxon>
        <taxon>Bacteroidaceae</taxon>
        <taxon>Phocaeicola</taxon>
    </lineage>
</organism>
<reference evidence="1 2" key="1">
    <citation type="submission" date="2014-04" db="EMBL/GenBank/DDBJ databases">
        <authorList>
            <person name="Sears C."/>
            <person name="Carroll K."/>
            <person name="Sack B.R."/>
            <person name="Qadri F."/>
            <person name="Myers L.L."/>
            <person name="Chung G.-T."/>
            <person name="Escheverria P."/>
            <person name="Fraser C.M."/>
            <person name="Sadzewicz L."/>
            <person name="Shefchek K.A."/>
            <person name="Tallon L."/>
            <person name="Das S.P."/>
            <person name="Daugherty S."/>
            <person name="Mongodin E.F."/>
        </authorList>
    </citation>
    <scope>NUCLEOTIDE SEQUENCE [LARGE SCALE GENOMIC DNA]</scope>
    <source>
        <strain evidence="1 2">3975 RP4</strain>
    </source>
</reference>
<evidence type="ECO:0000313" key="2">
    <source>
        <dbReference type="Proteomes" id="UP000027661"/>
    </source>
</evidence>
<sequence>MVKIELDSFLIRTARHAKDYTGGINQYCDMSQLQSMIDKLLS</sequence>
<dbReference type="Proteomes" id="UP000027661">
    <property type="component" value="Unassembled WGS sequence"/>
</dbReference>
<protein>
    <submittedName>
        <fullName evidence="1">Uncharacterized protein</fullName>
    </submittedName>
</protein>
<dbReference type="EMBL" id="JNHM01000174">
    <property type="protein sequence ID" value="KDS43628.1"/>
    <property type="molecule type" value="Genomic_DNA"/>
</dbReference>
<accession>A0A069S1D4</accession>
<evidence type="ECO:0000313" key="1">
    <source>
        <dbReference type="EMBL" id="KDS43628.1"/>
    </source>
</evidence>
<gene>
    <name evidence="1" type="ORF">M099_4428</name>
</gene>
<comment type="caution">
    <text evidence="1">The sequence shown here is derived from an EMBL/GenBank/DDBJ whole genome shotgun (WGS) entry which is preliminary data.</text>
</comment>
<dbReference type="PATRIC" id="fig|1339352.3.peg.4141"/>
<proteinExistence type="predicted"/>